<feature type="domain" description="Type 4 fimbrial biogenesis protein PilX N-terminal" evidence="3">
    <location>
        <begin position="14"/>
        <end position="64"/>
    </location>
</feature>
<feature type="domain" description="PilX/PilW C-terminal" evidence="2">
    <location>
        <begin position="82"/>
        <end position="174"/>
    </location>
</feature>
<keyword evidence="1" id="KW-0812">Transmembrane</keyword>
<dbReference type="OrthoDB" id="5405962at2"/>
<keyword evidence="5" id="KW-1185">Reference proteome</keyword>
<keyword evidence="1" id="KW-1133">Transmembrane helix</keyword>
<organism evidence="4 5">
    <name type="scientific">Sulfuritortus calidifontis</name>
    <dbReference type="NCBI Taxonomy" id="1914471"/>
    <lineage>
        <taxon>Bacteria</taxon>
        <taxon>Pseudomonadati</taxon>
        <taxon>Pseudomonadota</taxon>
        <taxon>Betaproteobacteria</taxon>
        <taxon>Nitrosomonadales</taxon>
        <taxon>Thiobacillaceae</taxon>
        <taxon>Sulfuritortus</taxon>
    </lineage>
</organism>
<accession>A0A4R3JWR9</accession>
<evidence type="ECO:0000259" key="2">
    <source>
        <dbReference type="Pfam" id="PF13681"/>
    </source>
</evidence>
<keyword evidence="1" id="KW-0472">Membrane</keyword>
<gene>
    <name evidence="4" type="ORF">EDC61_104129</name>
</gene>
<feature type="transmembrane region" description="Helical" evidence="1">
    <location>
        <begin position="16"/>
        <end position="36"/>
    </location>
</feature>
<evidence type="ECO:0000313" key="4">
    <source>
        <dbReference type="EMBL" id="TCS72713.1"/>
    </source>
</evidence>
<dbReference type="EMBL" id="SLZY01000004">
    <property type="protein sequence ID" value="TCS72713.1"/>
    <property type="molecule type" value="Genomic_DNA"/>
</dbReference>
<proteinExistence type="predicted"/>
<name>A0A4R3JWR9_9PROT</name>
<protein>
    <submittedName>
        <fullName evidence="4">Type IV pilus assembly protein PilX</fullName>
    </submittedName>
</protein>
<comment type="caution">
    <text evidence="4">The sequence shown here is derived from an EMBL/GenBank/DDBJ whole genome shotgun (WGS) entry which is preliminary data.</text>
</comment>
<dbReference type="RefSeq" id="WP_126462582.1">
    <property type="nucleotide sequence ID" value="NZ_AP018721.1"/>
</dbReference>
<dbReference type="InterPro" id="IPR025205">
    <property type="entry name" value="PilX/PilW_C"/>
</dbReference>
<evidence type="ECO:0000256" key="1">
    <source>
        <dbReference type="SAM" id="Phobius"/>
    </source>
</evidence>
<reference evidence="4 5" key="1">
    <citation type="submission" date="2019-03" db="EMBL/GenBank/DDBJ databases">
        <title>Genomic Encyclopedia of Type Strains, Phase IV (KMG-IV): sequencing the most valuable type-strain genomes for metagenomic binning, comparative biology and taxonomic classification.</title>
        <authorList>
            <person name="Goeker M."/>
        </authorList>
    </citation>
    <scope>NUCLEOTIDE SEQUENCE [LARGE SCALE GENOMIC DNA]</scope>
    <source>
        <strain evidence="4 5">DSM 103923</strain>
    </source>
</reference>
<dbReference type="Pfam" id="PF13681">
    <property type="entry name" value="PilX"/>
    <property type="match status" value="1"/>
</dbReference>
<dbReference type="AlphaFoldDB" id="A0A4R3JWR9"/>
<evidence type="ECO:0000259" key="3">
    <source>
        <dbReference type="Pfam" id="PF14341"/>
    </source>
</evidence>
<dbReference type="InterPro" id="IPR025746">
    <property type="entry name" value="PilX_N_dom"/>
</dbReference>
<dbReference type="Pfam" id="PF14341">
    <property type="entry name" value="PilX_N"/>
    <property type="match status" value="1"/>
</dbReference>
<evidence type="ECO:0000313" key="5">
    <source>
        <dbReference type="Proteomes" id="UP000295135"/>
    </source>
</evidence>
<dbReference type="Proteomes" id="UP000295135">
    <property type="component" value="Unassembled WGS sequence"/>
</dbReference>
<sequence length="175" mass="18878">MQRQILNPCGSHQQGAALIMTLIFLVLLTMIGVTSVRVSTLEERMAGNTSDRYRAFQAAEAALRDCESVLQQASLPAFNNTNGYYQPAAAGATPRWKSITWTSSSASREYSGTFSGVGSKPRCIIEEMPAMQQSTSGGSLKAGMPLPELGLYRITARGTGVTGDTVVMLQTMYIR</sequence>